<feature type="compositionally biased region" description="Gly residues" evidence="1">
    <location>
        <begin position="336"/>
        <end position="353"/>
    </location>
</feature>
<evidence type="ECO:0000313" key="2">
    <source>
        <dbReference type="EMBL" id="CAB5219623.1"/>
    </source>
</evidence>
<organism evidence="2">
    <name type="scientific">uncultured Caudovirales phage</name>
    <dbReference type="NCBI Taxonomy" id="2100421"/>
    <lineage>
        <taxon>Viruses</taxon>
        <taxon>Duplodnaviria</taxon>
        <taxon>Heunggongvirae</taxon>
        <taxon>Uroviricota</taxon>
        <taxon>Caudoviricetes</taxon>
        <taxon>Peduoviridae</taxon>
        <taxon>Maltschvirus</taxon>
        <taxon>Maltschvirus maltsch</taxon>
    </lineage>
</organism>
<gene>
    <name evidence="2" type="ORF">UFOVP221_103</name>
</gene>
<feature type="compositionally biased region" description="Low complexity" evidence="1">
    <location>
        <begin position="321"/>
        <end position="335"/>
    </location>
</feature>
<name>A0A6J7WX05_9CAUD</name>
<protein>
    <submittedName>
        <fullName evidence="2">Uncharacterized protein</fullName>
    </submittedName>
</protein>
<reference evidence="2" key="1">
    <citation type="submission" date="2020-05" db="EMBL/GenBank/DDBJ databases">
        <authorList>
            <person name="Chiriac C."/>
            <person name="Salcher M."/>
            <person name="Ghai R."/>
            <person name="Kavagutti S V."/>
        </authorList>
    </citation>
    <scope>NUCLEOTIDE SEQUENCE</scope>
</reference>
<accession>A0A6J7WX05</accession>
<feature type="region of interest" description="Disordered" evidence="1">
    <location>
        <begin position="320"/>
        <end position="353"/>
    </location>
</feature>
<feature type="compositionally biased region" description="Low complexity" evidence="1">
    <location>
        <begin position="20"/>
        <end position="31"/>
    </location>
</feature>
<evidence type="ECO:0000256" key="1">
    <source>
        <dbReference type="SAM" id="MobiDB-lite"/>
    </source>
</evidence>
<sequence>MAVRIPEGTGRRPPVSAGGSSTTTTSTTPTISPEEAIANGIAANPSSYGYYSQTSTTINKPDANAPIEYNVGMIREAYFSSLPSFNKEMGLTNRNAPFHATNPQELFRTTSGGHKGMLVVYVDPNGQYSIDGNPPAYDAASVKRYGFQFHYNPETINMAWSGVPNTDVNLEALGKESFNLIGANATQSSVAFDVLLNRKYDFKYYDPTTGKLKAGVPADLYGNRQPTPEEQGLIWNKGTMYDVEALTNTLLGFKLNSALRQKTSDIGYIVSRQVEIHLGRSLRYRGVLDNFTVSHIHFNENMVPLFSKLSMTIRRYPDYATSSTTGSSPSGPTPSTGGGFSGGGGGGGGGGGV</sequence>
<proteinExistence type="predicted"/>
<dbReference type="EMBL" id="LR798267">
    <property type="protein sequence ID" value="CAB5219623.1"/>
    <property type="molecule type" value="Genomic_DNA"/>
</dbReference>
<feature type="region of interest" description="Disordered" evidence="1">
    <location>
        <begin position="1"/>
        <end position="31"/>
    </location>
</feature>